<gene>
    <name evidence="2" type="ORF">GIL414_LOCUS23892</name>
    <name evidence="1" type="ORF">SMN809_LOCUS23580</name>
    <name evidence="3" type="ORF">SMN809_LOCUS25891</name>
</gene>
<protein>
    <submittedName>
        <fullName evidence="2">Uncharacterized protein</fullName>
    </submittedName>
</protein>
<dbReference type="EMBL" id="CAJOBI010025320">
    <property type="protein sequence ID" value="CAF4241261.1"/>
    <property type="molecule type" value="Genomic_DNA"/>
</dbReference>
<accession>A0A8S2SX23</accession>
<evidence type="ECO:0000313" key="2">
    <source>
        <dbReference type="EMBL" id="CAF4255932.1"/>
    </source>
</evidence>
<dbReference type="Proteomes" id="UP000676336">
    <property type="component" value="Unassembled WGS sequence"/>
</dbReference>
<sequence length="29" mass="3355">MRNPYEINLMEELTLKGIQSVCFAKLSIL</sequence>
<feature type="non-terminal residue" evidence="2">
    <location>
        <position position="29"/>
    </location>
</feature>
<organism evidence="2 4">
    <name type="scientific">Rotaria magnacalcarata</name>
    <dbReference type="NCBI Taxonomy" id="392030"/>
    <lineage>
        <taxon>Eukaryota</taxon>
        <taxon>Metazoa</taxon>
        <taxon>Spiralia</taxon>
        <taxon>Gnathifera</taxon>
        <taxon>Rotifera</taxon>
        <taxon>Eurotatoria</taxon>
        <taxon>Bdelloidea</taxon>
        <taxon>Philodinida</taxon>
        <taxon>Philodinidae</taxon>
        <taxon>Rotaria</taxon>
    </lineage>
</organism>
<evidence type="ECO:0000313" key="3">
    <source>
        <dbReference type="EMBL" id="CAF4296106.1"/>
    </source>
</evidence>
<dbReference type="EMBL" id="CAJOBJ010027966">
    <property type="protein sequence ID" value="CAF4255932.1"/>
    <property type="molecule type" value="Genomic_DNA"/>
</dbReference>
<proteinExistence type="predicted"/>
<reference evidence="2" key="1">
    <citation type="submission" date="2021-02" db="EMBL/GenBank/DDBJ databases">
        <authorList>
            <person name="Nowell W R."/>
        </authorList>
    </citation>
    <scope>NUCLEOTIDE SEQUENCE</scope>
</reference>
<evidence type="ECO:0000313" key="1">
    <source>
        <dbReference type="EMBL" id="CAF4241261.1"/>
    </source>
</evidence>
<comment type="caution">
    <text evidence="2">The sequence shown here is derived from an EMBL/GenBank/DDBJ whole genome shotgun (WGS) entry which is preliminary data.</text>
</comment>
<evidence type="ECO:0000313" key="4">
    <source>
        <dbReference type="Proteomes" id="UP000681720"/>
    </source>
</evidence>
<dbReference type="AlphaFoldDB" id="A0A8S2SX23"/>
<dbReference type="Proteomes" id="UP000681720">
    <property type="component" value="Unassembled WGS sequence"/>
</dbReference>
<name>A0A8S2SX23_9BILA</name>
<dbReference type="EMBL" id="CAJOBI010035354">
    <property type="protein sequence ID" value="CAF4296106.1"/>
    <property type="molecule type" value="Genomic_DNA"/>
</dbReference>